<dbReference type="InterPro" id="IPR000073">
    <property type="entry name" value="AB_hydrolase_1"/>
</dbReference>
<gene>
    <name evidence="4" type="ORF">IHE55_19960</name>
</gene>
<feature type="region of interest" description="Disordered" evidence="2">
    <location>
        <begin position="1"/>
        <end position="23"/>
    </location>
</feature>
<dbReference type="PRINTS" id="PR00111">
    <property type="entry name" value="ABHYDROLASE"/>
</dbReference>
<dbReference type="Gene3D" id="3.40.50.1820">
    <property type="entry name" value="alpha/beta hydrolase"/>
    <property type="match status" value="1"/>
</dbReference>
<dbReference type="SUPFAM" id="SSF53474">
    <property type="entry name" value="alpha/beta-Hydrolases"/>
    <property type="match status" value="1"/>
</dbReference>
<dbReference type="InterPro" id="IPR000639">
    <property type="entry name" value="Epox_hydrolase-like"/>
</dbReference>
<keyword evidence="5" id="KW-1185">Reference proteome</keyword>
<evidence type="ECO:0000259" key="3">
    <source>
        <dbReference type="Pfam" id="PF00561"/>
    </source>
</evidence>
<feature type="compositionally biased region" description="Polar residues" evidence="2">
    <location>
        <begin position="1"/>
        <end position="16"/>
    </location>
</feature>
<dbReference type="EMBL" id="JACYXC010000001">
    <property type="protein sequence ID" value="MBH5336916.1"/>
    <property type="molecule type" value="Genomic_DNA"/>
</dbReference>
<proteinExistence type="predicted"/>
<dbReference type="RefSeq" id="WP_197990264.1">
    <property type="nucleotide sequence ID" value="NZ_JACYXC010000001.1"/>
</dbReference>
<evidence type="ECO:0000313" key="4">
    <source>
        <dbReference type="EMBL" id="MBH5336916.1"/>
    </source>
</evidence>
<dbReference type="PANTHER" id="PTHR43433:SF1">
    <property type="entry name" value="BLL5160 PROTEIN"/>
    <property type="match status" value="1"/>
</dbReference>
<feature type="domain" description="AB hydrolase-1" evidence="3">
    <location>
        <begin position="52"/>
        <end position="282"/>
    </location>
</feature>
<dbReference type="PRINTS" id="PR00412">
    <property type="entry name" value="EPOXHYDRLASE"/>
</dbReference>
<keyword evidence="1" id="KW-0575">Peroxidase</keyword>
<organism evidence="4 5">
    <name type="scientific">Streptomyces pactum</name>
    <dbReference type="NCBI Taxonomy" id="68249"/>
    <lineage>
        <taxon>Bacteria</taxon>
        <taxon>Bacillati</taxon>
        <taxon>Actinomycetota</taxon>
        <taxon>Actinomycetes</taxon>
        <taxon>Kitasatosporales</taxon>
        <taxon>Streptomycetaceae</taxon>
        <taxon>Streptomyces</taxon>
    </lineage>
</organism>
<dbReference type="PANTHER" id="PTHR43433">
    <property type="entry name" value="HYDROLASE, ALPHA/BETA FOLD FAMILY PROTEIN"/>
    <property type="match status" value="1"/>
</dbReference>
<dbReference type="Pfam" id="PF00561">
    <property type="entry name" value="Abhydrolase_1"/>
    <property type="match status" value="1"/>
</dbReference>
<dbReference type="InterPro" id="IPR050471">
    <property type="entry name" value="AB_hydrolase"/>
</dbReference>
<sequence length="336" mass="36870">MSSDTALARKTLSSGTDPRPDAQVRTEELTLTFEGFSYRCRVVHQVAPHTEPLVILGGSSQNRHAWLRHEKWLAPWSTLVTVDLPGYGEADFLPARYGLDFLAAAVRHLLDALGMTRVNLLGACFGGGIALRFAQAHPERVARLAFAGMAASVPEEYARSVPRWLAMLERGERAEFATELIERFMSPLGATRVRKHAVVSRLLYQQFMGQSPEADRLSVEHIVRLMDHEWLRPSPVPAVPTLVMTGEHDSLCTPAMGRAFAAALPAATFTTIEETDHLVSVERMAEFSDLMARFYTDRPVTGLPYCTAVEFLGTAARPTAPAGPRDLAAVPGPARP</sequence>
<name>A0ABS0NP17_9ACTN</name>
<reference evidence="4 5" key="1">
    <citation type="submission" date="2020-09" db="EMBL/GenBank/DDBJ databases">
        <title>Biosynthesis of the nuclear factor of activated T cells inhibitor NFAT-133 and its congeners in Streptomyces pactum.</title>
        <authorList>
            <person name="Zhou W."/>
            <person name="Posri P."/>
            <person name="Abugrain M.E."/>
            <person name="Weisberg A.J."/>
            <person name="Chang J.H."/>
            <person name="Mahmud T."/>
        </authorList>
    </citation>
    <scope>NUCLEOTIDE SEQUENCE [LARGE SCALE GENOMIC DNA]</scope>
    <source>
        <strain evidence="4 5">ATCC 27456</strain>
    </source>
</reference>
<protein>
    <submittedName>
        <fullName evidence="4">Alpha/beta fold hydrolase</fullName>
    </submittedName>
</protein>
<comment type="caution">
    <text evidence="4">The sequence shown here is derived from an EMBL/GenBank/DDBJ whole genome shotgun (WGS) entry which is preliminary data.</text>
</comment>
<dbReference type="GO" id="GO:0016787">
    <property type="term" value="F:hydrolase activity"/>
    <property type="evidence" value="ECO:0007669"/>
    <property type="project" value="UniProtKB-KW"/>
</dbReference>
<dbReference type="InterPro" id="IPR029058">
    <property type="entry name" value="AB_hydrolase_fold"/>
</dbReference>
<dbReference type="Proteomes" id="UP000807371">
    <property type="component" value="Unassembled WGS sequence"/>
</dbReference>
<evidence type="ECO:0000256" key="1">
    <source>
        <dbReference type="ARBA" id="ARBA00022559"/>
    </source>
</evidence>
<keyword evidence="1" id="KW-0560">Oxidoreductase</keyword>
<evidence type="ECO:0000256" key="2">
    <source>
        <dbReference type="SAM" id="MobiDB-lite"/>
    </source>
</evidence>
<accession>A0ABS0NP17</accession>
<keyword evidence="4" id="KW-0378">Hydrolase</keyword>
<evidence type="ECO:0000313" key="5">
    <source>
        <dbReference type="Proteomes" id="UP000807371"/>
    </source>
</evidence>